<dbReference type="Pfam" id="PF13181">
    <property type="entry name" value="TPR_8"/>
    <property type="match status" value="2"/>
</dbReference>
<evidence type="ECO:0000256" key="4">
    <source>
        <dbReference type="SAM" id="SignalP"/>
    </source>
</evidence>
<sequence length="247" mass="28229">MQRVLLLIVFLAAYTIQAQTDLLDAEALYKNKNYQEALVKYQNIYDKDSTQLIAIERLGDIAGHQKKYKKAMSYFEILVERDPKNANYHFKYGGAMAFYIKGISKFKAIKYLDDVKFHLHQAAILDKKHIESRHALSQMYCELPGIVGGSIKKAKFYADELLKISPVDGHLAFGFIYTYEEDYSKAEESYKKAIEVGGSPTTYLLLGQLYEKQELPLKALKIYKTGLDKTKSAQLQTALSQLNQKLN</sequence>
<keyword evidence="4" id="KW-0732">Signal</keyword>
<dbReference type="InterPro" id="IPR011990">
    <property type="entry name" value="TPR-like_helical_dom_sf"/>
</dbReference>
<dbReference type="SMART" id="SM00028">
    <property type="entry name" value="TPR"/>
    <property type="match status" value="4"/>
</dbReference>
<evidence type="ECO:0000256" key="1">
    <source>
        <dbReference type="ARBA" id="ARBA00022737"/>
    </source>
</evidence>
<protein>
    <submittedName>
        <fullName evidence="5">TPR repeat</fullName>
    </submittedName>
</protein>
<feature type="signal peptide" evidence="4">
    <location>
        <begin position="1"/>
        <end position="18"/>
    </location>
</feature>
<accession>A0A090QQL7</accession>
<comment type="caution">
    <text evidence="5">The sequence shown here is derived from an EMBL/GenBank/DDBJ whole genome shotgun (WGS) entry which is preliminary data.</text>
</comment>
<feature type="repeat" description="TPR" evidence="3">
    <location>
        <begin position="167"/>
        <end position="200"/>
    </location>
</feature>
<dbReference type="Gene3D" id="1.25.40.10">
    <property type="entry name" value="Tetratricopeptide repeat domain"/>
    <property type="match status" value="2"/>
</dbReference>
<dbReference type="InterPro" id="IPR051685">
    <property type="entry name" value="Ycf3/AcsC/BcsC/TPR_MFPF"/>
</dbReference>
<evidence type="ECO:0000256" key="2">
    <source>
        <dbReference type="ARBA" id="ARBA00022803"/>
    </source>
</evidence>
<gene>
    <name evidence="5" type="ORF">JCM19294_330</name>
</gene>
<dbReference type="eggNOG" id="COG4783">
    <property type="taxonomic scope" value="Bacteria"/>
</dbReference>
<evidence type="ECO:0000313" key="6">
    <source>
        <dbReference type="Proteomes" id="UP000029221"/>
    </source>
</evidence>
<keyword evidence="6" id="KW-1185">Reference proteome</keyword>
<dbReference type="EMBL" id="BBML01000007">
    <property type="protein sequence ID" value="GAK97791.1"/>
    <property type="molecule type" value="Genomic_DNA"/>
</dbReference>
<evidence type="ECO:0000256" key="3">
    <source>
        <dbReference type="PROSITE-ProRule" id="PRU00339"/>
    </source>
</evidence>
<keyword evidence="2 3" id="KW-0802">TPR repeat</keyword>
<dbReference type="InterPro" id="IPR019734">
    <property type="entry name" value="TPR_rpt"/>
</dbReference>
<proteinExistence type="predicted"/>
<reference evidence="5" key="1">
    <citation type="journal article" date="2014" name="Genome Announc.">
        <title>Draft Genome Sequences of Marine Flavobacterium Nonlabens Strains NR17, NR24, NR27, NR32, NR33, and Ara13.</title>
        <authorList>
            <person name="Nakanishi M."/>
            <person name="Meirelles P."/>
            <person name="Suzuki R."/>
            <person name="Takatani N."/>
            <person name="Mino S."/>
            <person name="Suda W."/>
            <person name="Oshima K."/>
            <person name="Hattori M."/>
            <person name="Ohkuma M."/>
            <person name="Hosokawa M."/>
            <person name="Miyashita K."/>
            <person name="Thompson F.L."/>
            <person name="Niwa A."/>
            <person name="Sawabe T."/>
            <person name="Sawabe T."/>
        </authorList>
    </citation>
    <scope>NUCLEOTIDE SEQUENCE [LARGE SCALE GENOMIC DNA]</scope>
    <source>
        <strain evidence="5">JCM 19294</strain>
    </source>
</reference>
<name>A0A090QQL7_9FLAO</name>
<dbReference type="RefSeq" id="WP_052510393.1">
    <property type="nucleotide sequence ID" value="NZ_BBML01000007.1"/>
</dbReference>
<feature type="repeat" description="TPR" evidence="3">
    <location>
        <begin position="52"/>
        <end position="85"/>
    </location>
</feature>
<dbReference type="Proteomes" id="UP000029221">
    <property type="component" value="Unassembled WGS sequence"/>
</dbReference>
<evidence type="ECO:0000313" key="5">
    <source>
        <dbReference type="EMBL" id="GAK97791.1"/>
    </source>
</evidence>
<dbReference type="PANTHER" id="PTHR44943">
    <property type="entry name" value="CELLULOSE SYNTHASE OPERON PROTEIN C"/>
    <property type="match status" value="1"/>
</dbReference>
<dbReference type="PANTHER" id="PTHR44943:SF4">
    <property type="entry name" value="TPR REPEAT-CONTAINING PROTEIN MJ0798"/>
    <property type="match status" value="1"/>
</dbReference>
<feature type="chain" id="PRO_5001863554" evidence="4">
    <location>
        <begin position="19"/>
        <end position="247"/>
    </location>
</feature>
<keyword evidence="1" id="KW-0677">Repeat</keyword>
<dbReference type="STRING" id="319236.BST91_09695"/>
<dbReference type="PROSITE" id="PS50005">
    <property type="entry name" value="TPR"/>
    <property type="match status" value="2"/>
</dbReference>
<dbReference type="SUPFAM" id="SSF81901">
    <property type="entry name" value="HCP-like"/>
    <property type="match status" value="1"/>
</dbReference>
<organism evidence="5 6">
    <name type="scientific">Nonlabens tegetincola</name>
    <dbReference type="NCBI Taxonomy" id="323273"/>
    <lineage>
        <taxon>Bacteria</taxon>
        <taxon>Pseudomonadati</taxon>
        <taxon>Bacteroidota</taxon>
        <taxon>Flavobacteriia</taxon>
        <taxon>Flavobacteriales</taxon>
        <taxon>Flavobacteriaceae</taxon>
        <taxon>Nonlabens</taxon>
    </lineage>
</organism>
<dbReference type="AlphaFoldDB" id="A0A090QQL7"/>